<dbReference type="InterPro" id="IPR010998">
    <property type="entry name" value="Integrase_recombinase_N"/>
</dbReference>
<dbReference type="InterPro" id="IPR013762">
    <property type="entry name" value="Integrase-like_cat_sf"/>
</dbReference>
<gene>
    <name evidence="9" type="ORF">SAMN02745119_02014</name>
</gene>
<evidence type="ECO:0000256" key="6">
    <source>
        <dbReference type="SAM" id="MobiDB-lite"/>
    </source>
</evidence>
<dbReference type="InterPro" id="IPR025166">
    <property type="entry name" value="Integrase_DNA_bind_dom"/>
</dbReference>
<dbReference type="InterPro" id="IPR044068">
    <property type="entry name" value="CB"/>
</dbReference>
<evidence type="ECO:0000256" key="1">
    <source>
        <dbReference type="ARBA" id="ARBA00008857"/>
    </source>
</evidence>
<evidence type="ECO:0000256" key="2">
    <source>
        <dbReference type="ARBA" id="ARBA00022908"/>
    </source>
</evidence>
<dbReference type="Pfam" id="PF22022">
    <property type="entry name" value="Phage_int_M"/>
    <property type="match status" value="1"/>
</dbReference>
<evidence type="ECO:0000313" key="10">
    <source>
        <dbReference type="Proteomes" id="UP000190102"/>
    </source>
</evidence>
<dbReference type="GO" id="GO:0003677">
    <property type="term" value="F:DNA binding"/>
    <property type="evidence" value="ECO:0007669"/>
    <property type="project" value="UniProtKB-UniRule"/>
</dbReference>
<dbReference type="InterPro" id="IPR050808">
    <property type="entry name" value="Phage_Integrase"/>
</dbReference>
<evidence type="ECO:0000259" key="8">
    <source>
        <dbReference type="PROSITE" id="PS51900"/>
    </source>
</evidence>
<dbReference type="Gene3D" id="3.30.160.390">
    <property type="entry name" value="Integrase, DNA-binding domain"/>
    <property type="match status" value="1"/>
</dbReference>
<feature type="region of interest" description="Disordered" evidence="6">
    <location>
        <begin position="78"/>
        <end position="98"/>
    </location>
</feature>
<dbReference type="PANTHER" id="PTHR30629:SF2">
    <property type="entry name" value="PROPHAGE INTEGRASE INTS-RELATED"/>
    <property type="match status" value="1"/>
</dbReference>
<dbReference type="RefSeq" id="WP_078790382.1">
    <property type="nucleotide sequence ID" value="NZ_FUWR01000010.1"/>
</dbReference>
<dbReference type="Proteomes" id="UP000190102">
    <property type="component" value="Unassembled WGS sequence"/>
</dbReference>
<keyword evidence="4" id="KW-0233">DNA recombination</keyword>
<dbReference type="InterPro" id="IPR038488">
    <property type="entry name" value="Integrase_DNA-bd_sf"/>
</dbReference>
<dbReference type="GO" id="GO:0015074">
    <property type="term" value="P:DNA integration"/>
    <property type="evidence" value="ECO:0007669"/>
    <property type="project" value="UniProtKB-KW"/>
</dbReference>
<dbReference type="OrthoDB" id="9775880at2"/>
<dbReference type="AlphaFoldDB" id="A0A1T4PKU9"/>
<evidence type="ECO:0000259" key="7">
    <source>
        <dbReference type="PROSITE" id="PS51898"/>
    </source>
</evidence>
<feature type="domain" description="Tyr recombinase" evidence="7">
    <location>
        <begin position="208"/>
        <end position="397"/>
    </location>
</feature>
<dbReference type="Pfam" id="PF13356">
    <property type="entry name" value="Arm-DNA-bind_3"/>
    <property type="match status" value="1"/>
</dbReference>
<dbReference type="InterPro" id="IPR002104">
    <property type="entry name" value="Integrase_catalytic"/>
</dbReference>
<keyword evidence="2" id="KW-0229">DNA integration</keyword>
<dbReference type="STRING" id="115783.SAMN02745119_02014"/>
<name>A0A1T4PKU9_9BACT</name>
<comment type="similarity">
    <text evidence="1">Belongs to the 'phage' integrase family.</text>
</comment>
<keyword evidence="10" id="KW-1185">Reference proteome</keyword>
<accession>A0A1T4PKU9</accession>
<protein>
    <submittedName>
        <fullName evidence="9">Integrase</fullName>
    </submittedName>
</protein>
<dbReference type="Gene3D" id="1.10.443.10">
    <property type="entry name" value="Intergrase catalytic core"/>
    <property type="match status" value="1"/>
</dbReference>
<dbReference type="PROSITE" id="PS51898">
    <property type="entry name" value="TYR_RECOMBINASE"/>
    <property type="match status" value="1"/>
</dbReference>
<dbReference type="Gene3D" id="1.10.150.130">
    <property type="match status" value="1"/>
</dbReference>
<dbReference type="SUPFAM" id="SSF56349">
    <property type="entry name" value="DNA breaking-rejoining enzymes"/>
    <property type="match status" value="1"/>
</dbReference>
<evidence type="ECO:0000256" key="3">
    <source>
        <dbReference type="ARBA" id="ARBA00023125"/>
    </source>
</evidence>
<feature type="domain" description="Core-binding (CB)" evidence="8">
    <location>
        <begin position="103"/>
        <end position="184"/>
    </location>
</feature>
<dbReference type="Pfam" id="PF00589">
    <property type="entry name" value="Phage_integrase"/>
    <property type="match status" value="1"/>
</dbReference>
<dbReference type="PROSITE" id="PS51900">
    <property type="entry name" value="CB"/>
    <property type="match status" value="1"/>
</dbReference>
<keyword evidence="3 5" id="KW-0238">DNA-binding</keyword>
<evidence type="ECO:0000256" key="4">
    <source>
        <dbReference type="ARBA" id="ARBA00023172"/>
    </source>
</evidence>
<dbReference type="CDD" id="cd00801">
    <property type="entry name" value="INT_P4_C"/>
    <property type="match status" value="1"/>
</dbReference>
<dbReference type="InterPro" id="IPR053876">
    <property type="entry name" value="Phage_int_M"/>
</dbReference>
<sequence>MPKRIVPLSDIQVSKAKPKDKDYNLFDGGGLYLLVTTTGGKLWRMKYRFEGKERRIAFGSYPEISLADARRRKEEARKLVANGTDPANAKKAQKQAGEDRAANSFEVIAREWYGAFQDQWTPGHATKLLSRMERELFPYIGSMPIEEIKAPDVLKVLKRIESRGILETAHRVKTIISQVLRYAIAHGRRADRDCTADLRGALPPARAKHFGALTDPKEVAPLLRAIDSFQGSFVVKCALQLSPALFCRPGELRGMEWAELDLDAAEWNIPVERMKLKNQTKQDRKGQFHLVPLSSQSVQILKELHPLTGHSKYVFPCHRTPLRPMSENAITAALRRLGYTGSEMTGHGFRATARTILDEVLGFRPDIIEHQLAHAVRDANGRAYNRTSFLKDRRQMMQQWADYLDGLKAGAKVIPLRQAG</sequence>
<dbReference type="PANTHER" id="PTHR30629">
    <property type="entry name" value="PROPHAGE INTEGRASE"/>
    <property type="match status" value="1"/>
</dbReference>
<dbReference type="InterPro" id="IPR011010">
    <property type="entry name" value="DNA_brk_join_enz"/>
</dbReference>
<evidence type="ECO:0000313" key="9">
    <source>
        <dbReference type="EMBL" id="SJZ92185.1"/>
    </source>
</evidence>
<evidence type="ECO:0000256" key="5">
    <source>
        <dbReference type="PROSITE-ProRule" id="PRU01248"/>
    </source>
</evidence>
<organism evidence="9 10">
    <name type="scientific">Trichlorobacter thiogenes</name>
    <dbReference type="NCBI Taxonomy" id="115783"/>
    <lineage>
        <taxon>Bacteria</taxon>
        <taxon>Pseudomonadati</taxon>
        <taxon>Thermodesulfobacteriota</taxon>
        <taxon>Desulfuromonadia</taxon>
        <taxon>Geobacterales</taxon>
        <taxon>Geobacteraceae</taxon>
        <taxon>Trichlorobacter</taxon>
    </lineage>
</organism>
<dbReference type="GO" id="GO:0006310">
    <property type="term" value="P:DNA recombination"/>
    <property type="evidence" value="ECO:0007669"/>
    <property type="project" value="UniProtKB-KW"/>
</dbReference>
<reference evidence="10" key="1">
    <citation type="submission" date="2017-02" db="EMBL/GenBank/DDBJ databases">
        <authorList>
            <person name="Varghese N."/>
            <person name="Submissions S."/>
        </authorList>
    </citation>
    <scope>NUCLEOTIDE SEQUENCE [LARGE SCALE GENOMIC DNA]</scope>
    <source>
        <strain evidence="10">ATCC BAA-34</strain>
    </source>
</reference>
<proteinExistence type="inferred from homology"/>
<dbReference type="EMBL" id="FUWR01000010">
    <property type="protein sequence ID" value="SJZ92185.1"/>
    <property type="molecule type" value="Genomic_DNA"/>
</dbReference>